<organism evidence="4">
    <name type="scientific">Gongylonema pulchrum</name>
    <dbReference type="NCBI Taxonomy" id="637853"/>
    <lineage>
        <taxon>Eukaryota</taxon>
        <taxon>Metazoa</taxon>
        <taxon>Ecdysozoa</taxon>
        <taxon>Nematoda</taxon>
        <taxon>Chromadorea</taxon>
        <taxon>Rhabditida</taxon>
        <taxon>Spirurina</taxon>
        <taxon>Spiruromorpha</taxon>
        <taxon>Spiruroidea</taxon>
        <taxon>Gongylonematidae</taxon>
        <taxon>Gongylonema</taxon>
    </lineage>
</organism>
<dbReference type="Proteomes" id="UP000271098">
    <property type="component" value="Unassembled WGS sequence"/>
</dbReference>
<sequence>MSPSYYHSDNDDNSDNVETCERYNSASPTASGAGSFGTHRSPANSKRYRTHLTPLQVHVSDQNHL</sequence>
<feature type="region of interest" description="Disordered" evidence="1">
    <location>
        <begin position="1"/>
        <end position="65"/>
    </location>
</feature>
<dbReference type="EMBL" id="UYRT01098171">
    <property type="protein sequence ID" value="VDN41620.1"/>
    <property type="molecule type" value="Genomic_DNA"/>
</dbReference>
<dbReference type="WBParaSite" id="GPUH_0002357701-mRNA-1">
    <property type="protein sequence ID" value="GPUH_0002357701-mRNA-1"/>
    <property type="gene ID" value="GPUH_0002357701"/>
</dbReference>
<reference evidence="4" key="1">
    <citation type="submission" date="2016-06" db="UniProtKB">
        <authorList>
            <consortium name="WormBaseParasite"/>
        </authorList>
    </citation>
    <scope>IDENTIFICATION</scope>
</reference>
<keyword evidence="3" id="KW-1185">Reference proteome</keyword>
<evidence type="ECO:0000256" key="1">
    <source>
        <dbReference type="SAM" id="MobiDB-lite"/>
    </source>
</evidence>
<name>A0A183ERF6_9BILA</name>
<feature type="compositionally biased region" description="Polar residues" evidence="1">
    <location>
        <begin position="22"/>
        <end position="32"/>
    </location>
</feature>
<evidence type="ECO:0000313" key="3">
    <source>
        <dbReference type="Proteomes" id="UP000271098"/>
    </source>
</evidence>
<reference evidence="2 3" key="2">
    <citation type="submission" date="2018-11" db="EMBL/GenBank/DDBJ databases">
        <authorList>
            <consortium name="Pathogen Informatics"/>
        </authorList>
    </citation>
    <scope>NUCLEOTIDE SEQUENCE [LARGE SCALE GENOMIC DNA]</scope>
</reference>
<evidence type="ECO:0000313" key="4">
    <source>
        <dbReference type="WBParaSite" id="GPUH_0002357701-mRNA-1"/>
    </source>
</evidence>
<dbReference type="OrthoDB" id="6417226at2759"/>
<dbReference type="AlphaFoldDB" id="A0A183ERF6"/>
<proteinExistence type="predicted"/>
<protein>
    <submittedName>
        <fullName evidence="2 4">Uncharacterized protein</fullName>
    </submittedName>
</protein>
<evidence type="ECO:0000313" key="2">
    <source>
        <dbReference type="EMBL" id="VDN41620.1"/>
    </source>
</evidence>
<accession>A0A183ERF6</accession>
<gene>
    <name evidence="2" type="ORF">GPUH_LOCUS23547</name>
</gene>